<feature type="compositionally biased region" description="Basic residues" evidence="9">
    <location>
        <begin position="204"/>
        <end position="215"/>
    </location>
</feature>
<dbReference type="EMBL" id="MCFC01000004">
    <property type="protein sequence ID" value="ORY33990.1"/>
    <property type="molecule type" value="Genomic_DNA"/>
</dbReference>
<evidence type="ECO:0000256" key="4">
    <source>
        <dbReference type="ARBA" id="ARBA00022824"/>
    </source>
</evidence>
<dbReference type="AlphaFoldDB" id="A0A1Y2BHC6"/>
<evidence type="ECO:0000256" key="6">
    <source>
        <dbReference type="ARBA" id="ARBA00023136"/>
    </source>
</evidence>
<comment type="function">
    <text evidence="7">Is probably involved in a pathway contributing to genomic integrity.</text>
</comment>
<comment type="subcellular location">
    <subcellularLocation>
        <location evidence="1">Endoplasmic reticulum membrane</location>
        <topology evidence="1">Single-pass type I membrane protein</topology>
    </subcellularLocation>
</comment>
<evidence type="ECO:0000256" key="10">
    <source>
        <dbReference type="SAM" id="Phobius"/>
    </source>
</evidence>
<evidence type="ECO:0000256" key="8">
    <source>
        <dbReference type="ARBA" id="ARBA00038311"/>
    </source>
</evidence>
<reference evidence="11 12" key="1">
    <citation type="submission" date="2016-07" db="EMBL/GenBank/DDBJ databases">
        <title>Pervasive Adenine N6-methylation of Active Genes in Fungi.</title>
        <authorList>
            <consortium name="DOE Joint Genome Institute"/>
            <person name="Mondo S.J."/>
            <person name="Dannebaum R.O."/>
            <person name="Kuo R.C."/>
            <person name="Labutti K."/>
            <person name="Haridas S."/>
            <person name="Kuo A."/>
            <person name="Salamov A."/>
            <person name="Ahrendt S.R."/>
            <person name="Lipzen A."/>
            <person name="Sullivan W."/>
            <person name="Andreopoulos W.B."/>
            <person name="Clum A."/>
            <person name="Lindquist E."/>
            <person name="Daum C."/>
            <person name="Ramamoorthy G.K."/>
            <person name="Gryganskyi A."/>
            <person name="Culley D."/>
            <person name="Magnuson J.K."/>
            <person name="James T.Y."/>
            <person name="O'Malley M.A."/>
            <person name="Stajich J.E."/>
            <person name="Spatafora J.W."/>
            <person name="Visel A."/>
            <person name="Grigoriev I.V."/>
        </authorList>
    </citation>
    <scope>NUCLEOTIDE SEQUENCE [LARGE SCALE GENOMIC DNA]</scope>
    <source>
        <strain evidence="11 12">68-887.2</strain>
    </source>
</reference>
<dbReference type="Pfam" id="PF03896">
    <property type="entry name" value="TRAP_alpha"/>
    <property type="match status" value="1"/>
</dbReference>
<protein>
    <submittedName>
        <fullName evidence="11">Uncharacterized protein</fullName>
    </submittedName>
</protein>
<evidence type="ECO:0000256" key="3">
    <source>
        <dbReference type="ARBA" id="ARBA00022729"/>
    </source>
</evidence>
<sequence>MGFFSRDAEDDVIVSATFPDSNPFGLVVNGEQNALSLHFNNGGTKNYTLVSAGASYHDPGNHWALIKNASTLRYGVPLVSGANFSAPFSMHSEFRPQEIGLTVWANLAETGTTDIHRVIALNQTVSIVEPQASWFDPGLLFLYLILGSALLGGAWAAYNAFFPSSGSKKGGSRSKKVKAVVPAAQDKKQYPEVKPYEEEWIPAHHLKSKASKTKKGKDGGASSAGEEVLSGGDVTSGGETSGAEGKIKRRKHKKA</sequence>
<dbReference type="OrthoDB" id="1926781at2759"/>
<keyword evidence="4" id="KW-0256">Endoplasmic reticulum</keyword>
<proteinExistence type="inferred from homology"/>
<evidence type="ECO:0000256" key="7">
    <source>
        <dbReference type="ARBA" id="ARBA00037565"/>
    </source>
</evidence>
<organism evidence="11 12">
    <name type="scientific">Naematelia encephala</name>
    <dbReference type="NCBI Taxonomy" id="71784"/>
    <lineage>
        <taxon>Eukaryota</taxon>
        <taxon>Fungi</taxon>
        <taxon>Dikarya</taxon>
        <taxon>Basidiomycota</taxon>
        <taxon>Agaricomycotina</taxon>
        <taxon>Tremellomycetes</taxon>
        <taxon>Tremellales</taxon>
        <taxon>Naemateliaceae</taxon>
        <taxon>Naematelia</taxon>
    </lineage>
</organism>
<keyword evidence="5 10" id="KW-1133">Transmembrane helix</keyword>
<evidence type="ECO:0000256" key="2">
    <source>
        <dbReference type="ARBA" id="ARBA00022692"/>
    </source>
</evidence>
<evidence type="ECO:0000256" key="1">
    <source>
        <dbReference type="ARBA" id="ARBA00004115"/>
    </source>
</evidence>
<comment type="similarity">
    <text evidence="8">Belongs to the IRC22 family.</text>
</comment>
<dbReference type="InParanoid" id="A0A1Y2BHC6"/>
<feature type="region of interest" description="Disordered" evidence="9">
    <location>
        <begin position="204"/>
        <end position="255"/>
    </location>
</feature>
<comment type="caution">
    <text evidence="11">The sequence shown here is derived from an EMBL/GenBank/DDBJ whole genome shotgun (WGS) entry which is preliminary data.</text>
</comment>
<evidence type="ECO:0000256" key="5">
    <source>
        <dbReference type="ARBA" id="ARBA00022989"/>
    </source>
</evidence>
<dbReference type="PANTHER" id="PTHR12924:SF0">
    <property type="entry name" value="TRANSLOCON-ASSOCIATED PROTEIN SUBUNIT ALPHA"/>
    <property type="match status" value="1"/>
</dbReference>
<dbReference type="GO" id="GO:0005789">
    <property type="term" value="C:endoplasmic reticulum membrane"/>
    <property type="evidence" value="ECO:0007669"/>
    <property type="project" value="UniProtKB-SubCell"/>
</dbReference>
<evidence type="ECO:0000313" key="12">
    <source>
        <dbReference type="Proteomes" id="UP000193986"/>
    </source>
</evidence>
<accession>A0A1Y2BHC6</accession>
<dbReference type="PANTHER" id="PTHR12924">
    <property type="entry name" value="TRANSLOCON-ASSOCIATED PROTEIN, ALPHA SUBUNIT"/>
    <property type="match status" value="1"/>
</dbReference>
<name>A0A1Y2BHC6_9TREE</name>
<gene>
    <name evidence="11" type="ORF">BCR39DRAFT_518049</name>
</gene>
<evidence type="ECO:0000313" key="11">
    <source>
        <dbReference type="EMBL" id="ORY33990.1"/>
    </source>
</evidence>
<dbReference type="Proteomes" id="UP000193986">
    <property type="component" value="Unassembled WGS sequence"/>
</dbReference>
<keyword evidence="2 10" id="KW-0812">Transmembrane</keyword>
<keyword evidence="3" id="KW-0732">Signal</keyword>
<feature type="transmembrane region" description="Helical" evidence="10">
    <location>
        <begin position="140"/>
        <end position="161"/>
    </location>
</feature>
<keyword evidence="12" id="KW-1185">Reference proteome</keyword>
<keyword evidence="6 10" id="KW-0472">Membrane</keyword>
<evidence type="ECO:0000256" key="9">
    <source>
        <dbReference type="SAM" id="MobiDB-lite"/>
    </source>
</evidence>
<dbReference type="InterPro" id="IPR005595">
    <property type="entry name" value="TRAP_alpha"/>
</dbReference>